<feature type="region of interest" description="Disordered" evidence="4">
    <location>
        <begin position="58"/>
        <end position="78"/>
    </location>
</feature>
<dbReference type="InterPro" id="IPR002110">
    <property type="entry name" value="Ankyrin_rpt"/>
</dbReference>
<evidence type="ECO:0000256" key="1">
    <source>
        <dbReference type="ARBA" id="ARBA00022737"/>
    </source>
</evidence>
<feature type="compositionally biased region" description="Gly residues" evidence="4">
    <location>
        <begin position="287"/>
        <end position="299"/>
    </location>
</feature>
<evidence type="ECO:0000313" key="5">
    <source>
        <dbReference type="EMBL" id="CAI8018881.1"/>
    </source>
</evidence>
<evidence type="ECO:0000313" key="6">
    <source>
        <dbReference type="Proteomes" id="UP001174909"/>
    </source>
</evidence>
<evidence type="ECO:0000256" key="2">
    <source>
        <dbReference type="ARBA" id="ARBA00023043"/>
    </source>
</evidence>
<feature type="repeat" description="ANK" evidence="3">
    <location>
        <begin position="127"/>
        <end position="153"/>
    </location>
</feature>
<keyword evidence="6" id="KW-1185">Reference proteome</keyword>
<dbReference type="EMBL" id="CASHTH010001713">
    <property type="protein sequence ID" value="CAI8018881.1"/>
    <property type="molecule type" value="Genomic_DNA"/>
</dbReference>
<dbReference type="SMART" id="SM00248">
    <property type="entry name" value="ANK"/>
    <property type="match status" value="2"/>
</dbReference>
<organism evidence="5 6">
    <name type="scientific">Geodia barretti</name>
    <name type="common">Barrett's horny sponge</name>
    <dbReference type="NCBI Taxonomy" id="519541"/>
    <lineage>
        <taxon>Eukaryota</taxon>
        <taxon>Metazoa</taxon>
        <taxon>Porifera</taxon>
        <taxon>Demospongiae</taxon>
        <taxon>Heteroscleromorpha</taxon>
        <taxon>Tetractinellida</taxon>
        <taxon>Astrophorina</taxon>
        <taxon>Geodiidae</taxon>
        <taxon>Geodia</taxon>
    </lineage>
</organism>
<name>A0AA35WJ06_GEOBA</name>
<dbReference type="Gene3D" id="1.25.40.20">
    <property type="entry name" value="Ankyrin repeat-containing domain"/>
    <property type="match status" value="2"/>
</dbReference>
<keyword evidence="1" id="KW-0677">Repeat</keyword>
<proteinExistence type="predicted"/>
<comment type="caution">
    <text evidence="5">The sequence shown here is derived from an EMBL/GenBank/DDBJ whole genome shotgun (WGS) entry which is preliminary data.</text>
</comment>
<dbReference type="InterPro" id="IPR036770">
    <property type="entry name" value="Ankyrin_rpt-contain_sf"/>
</dbReference>
<gene>
    <name evidence="5" type="ORF">GBAR_LOCUS11404</name>
</gene>
<feature type="compositionally biased region" description="Acidic residues" evidence="4">
    <location>
        <begin position="1"/>
        <end position="10"/>
    </location>
</feature>
<dbReference type="AlphaFoldDB" id="A0AA35WJ06"/>
<feature type="region of interest" description="Disordered" evidence="4">
    <location>
        <begin position="1"/>
        <end position="23"/>
    </location>
</feature>
<evidence type="ECO:0000256" key="3">
    <source>
        <dbReference type="PROSITE-ProRule" id="PRU00023"/>
    </source>
</evidence>
<accession>A0AA35WJ06</accession>
<dbReference type="PROSITE" id="PS50297">
    <property type="entry name" value="ANK_REP_REGION"/>
    <property type="match status" value="2"/>
</dbReference>
<dbReference type="Proteomes" id="UP001174909">
    <property type="component" value="Unassembled WGS sequence"/>
</dbReference>
<protein>
    <submittedName>
        <fullName evidence="5">Ankyrin repeat domain-containing protein 54</fullName>
    </submittedName>
</protein>
<dbReference type="PRINTS" id="PR01415">
    <property type="entry name" value="ANKYRIN"/>
</dbReference>
<dbReference type="SUPFAM" id="SSF48403">
    <property type="entry name" value="Ankyrin repeat"/>
    <property type="match status" value="1"/>
</dbReference>
<feature type="region of interest" description="Disordered" evidence="4">
    <location>
        <begin position="279"/>
        <end position="302"/>
    </location>
</feature>
<dbReference type="PANTHER" id="PTHR24178">
    <property type="entry name" value="MOLTING PROTEIN MLT-4"/>
    <property type="match status" value="1"/>
</dbReference>
<reference evidence="5" key="1">
    <citation type="submission" date="2023-03" db="EMBL/GenBank/DDBJ databases">
        <authorList>
            <person name="Steffen K."/>
            <person name="Cardenas P."/>
        </authorList>
    </citation>
    <scope>NUCLEOTIDE SEQUENCE</scope>
</reference>
<dbReference type="Pfam" id="PF12796">
    <property type="entry name" value="Ank_2"/>
    <property type="match status" value="2"/>
</dbReference>
<evidence type="ECO:0000256" key="4">
    <source>
        <dbReference type="SAM" id="MobiDB-lite"/>
    </source>
</evidence>
<sequence>MEEDDEDHEEVLEKPKAGSSSGSFGVVPSLTAQCCAFLQMKSFEELGRELGREKLMGGEAAAGTEASSAGKIRRKSGGGRQKSWVDVMAGRDYLDSKRLRKAASDGSYEDLLQEIRRGVDVTKADSKGRTALHFAATRGDTNMVKVLVSYGASEHTYILISTLFNTVKVLVSYGASEHTYILISTLFNTVKVLVSYGASEHTYILISTLFNTVKVLVSYGASVNQRDCNGNTPLHLACCTHHVGVVTALLKSGTDVNATDTKGVTPLHLALSRLRMLGGKESKEEGGGGSERGGEGGNGAPSFRKKEIMHIVEMIKEYLHVSKSSSQNETVELERLAGQLSISETPQQVDEVQGLLESFTSLSLQKRQETAS</sequence>
<keyword evidence="2 3" id="KW-0040">ANK repeat</keyword>
<feature type="compositionally biased region" description="Low complexity" evidence="4">
    <location>
        <begin position="58"/>
        <end position="70"/>
    </location>
</feature>
<dbReference type="PROSITE" id="PS50088">
    <property type="entry name" value="ANK_REPEAT"/>
    <property type="match status" value="2"/>
</dbReference>
<feature type="repeat" description="ANK" evidence="3">
    <location>
        <begin position="229"/>
        <end position="261"/>
    </location>
</feature>